<feature type="region of interest" description="Disordered" evidence="1">
    <location>
        <begin position="33"/>
        <end position="66"/>
    </location>
</feature>
<accession>A0A0F8YJ94</accession>
<name>A0A0F8YJ94_9ZZZZ</name>
<dbReference type="AlphaFoldDB" id="A0A0F8YJ94"/>
<protein>
    <submittedName>
        <fullName evidence="2">Uncharacterized protein</fullName>
    </submittedName>
</protein>
<evidence type="ECO:0000313" key="2">
    <source>
        <dbReference type="EMBL" id="KKK73780.1"/>
    </source>
</evidence>
<feature type="non-terminal residue" evidence="2">
    <location>
        <position position="1"/>
    </location>
</feature>
<evidence type="ECO:0000256" key="1">
    <source>
        <dbReference type="SAM" id="MobiDB-lite"/>
    </source>
</evidence>
<dbReference type="EMBL" id="LAZR01056630">
    <property type="protein sequence ID" value="KKK73780.1"/>
    <property type="molecule type" value="Genomic_DNA"/>
</dbReference>
<proteinExistence type="predicted"/>
<sequence>EDLTRIFIDEEYLPFPVGAHDDMLDGLSRIVDPEFPTKSPAQTRRRGNRPARANSGYSPYHWRAHG</sequence>
<gene>
    <name evidence="2" type="ORF">LCGC14_2890410</name>
</gene>
<reference evidence="2" key="1">
    <citation type="journal article" date="2015" name="Nature">
        <title>Complex archaea that bridge the gap between prokaryotes and eukaryotes.</title>
        <authorList>
            <person name="Spang A."/>
            <person name="Saw J.H."/>
            <person name="Jorgensen S.L."/>
            <person name="Zaremba-Niedzwiedzka K."/>
            <person name="Martijn J."/>
            <person name="Lind A.E."/>
            <person name="van Eijk R."/>
            <person name="Schleper C."/>
            <person name="Guy L."/>
            <person name="Ettema T.J."/>
        </authorList>
    </citation>
    <scope>NUCLEOTIDE SEQUENCE</scope>
</reference>
<organism evidence="2">
    <name type="scientific">marine sediment metagenome</name>
    <dbReference type="NCBI Taxonomy" id="412755"/>
    <lineage>
        <taxon>unclassified sequences</taxon>
        <taxon>metagenomes</taxon>
        <taxon>ecological metagenomes</taxon>
    </lineage>
</organism>
<comment type="caution">
    <text evidence="2">The sequence shown here is derived from an EMBL/GenBank/DDBJ whole genome shotgun (WGS) entry which is preliminary data.</text>
</comment>